<evidence type="ECO:0000313" key="1">
    <source>
        <dbReference type="EMBL" id="MDN5200071.1"/>
    </source>
</evidence>
<proteinExistence type="predicted"/>
<dbReference type="Pfam" id="PF11376">
    <property type="entry name" value="DUF3179"/>
    <property type="match status" value="1"/>
</dbReference>
<organism evidence="1 2">
    <name type="scientific">Splendidivirga corallicola</name>
    <dbReference type="NCBI Taxonomy" id="3051826"/>
    <lineage>
        <taxon>Bacteria</taxon>
        <taxon>Pseudomonadati</taxon>
        <taxon>Bacteroidota</taxon>
        <taxon>Cytophagia</taxon>
        <taxon>Cytophagales</taxon>
        <taxon>Splendidivirgaceae</taxon>
        <taxon>Splendidivirga</taxon>
    </lineage>
</organism>
<evidence type="ECO:0000313" key="2">
    <source>
        <dbReference type="Proteomes" id="UP001172082"/>
    </source>
</evidence>
<sequence>MKTKFFYLISLILIMACRDEDKPGNRPIPSGPDNTKQIIEGWSVPLNFVVDGGVGKDGIPAIDQPKFISSDKAHYLHDNDLIIGLKFGNEIRAYPHKILDKHEIVNDIVNNQPLTVSLCPLTGTAVGLKRIVNGTETTFGVSGLLYNSNLILYDRATDNNWSQMRWQSVNGSLICDTLATFPLVETTWGTWKYLYPNSQVMSKETGFDRNYDALPFSAIVGENDPTRFPVSSSDDRLPNHRRVHGIIVDGEVKVYKLESFERENRVIEDIFLTKEIVLAGDADKNFIVSFERKLNDGTRLAFQAVDKDNGIVMSDNEGNLWNIFGEAIEGPRKGQVLETTKSFMGYWFAWASVYPDPEIHDLDPSDN</sequence>
<comment type="caution">
    <text evidence="1">The sequence shown here is derived from an EMBL/GenBank/DDBJ whole genome shotgun (WGS) entry which is preliminary data.</text>
</comment>
<accession>A0ABT8KH74</accession>
<keyword evidence="2" id="KW-1185">Reference proteome</keyword>
<dbReference type="PROSITE" id="PS51257">
    <property type="entry name" value="PROKAR_LIPOPROTEIN"/>
    <property type="match status" value="1"/>
</dbReference>
<dbReference type="InterPro" id="IPR021516">
    <property type="entry name" value="DUF3179"/>
</dbReference>
<gene>
    <name evidence="1" type="ORF">QQ008_01830</name>
</gene>
<name>A0ABT8KH74_9BACT</name>
<dbReference type="RefSeq" id="WP_346750098.1">
    <property type="nucleotide sequence ID" value="NZ_JAUJEA010000001.1"/>
</dbReference>
<reference evidence="1" key="1">
    <citation type="submission" date="2023-06" db="EMBL/GenBank/DDBJ databases">
        <title>Genomic of Parafulvivirga corallium.</title>
        <authorList>
            <person name="Wang G."/>
        </authorList>
    </citation>
    <scope>NUCLEOTIDE SEQUENCE</scope>
    <source>
        <strain evidence="1">BMA10</strain>
    </source>
</reference>
<protein>
    <submittedName>
        <fullName evidence="1">DUF3179 domain-containing protein</fullName>
    </submittedName>
</protein>
<dbReference type="Proteomes" id="UP001172082">
    <property type="component" value="Unassembled WGS sequence"/>
</dbReference>
<dbReference type="EMBL" id="JAUJEA010000001">
    <property type="protein sequence ID" value="MDN5200071.1"/>
    <property type="molecule type" value="Genomic_DNA"/>
</dbReference>